<dbReference type="AlphaFoldDB" id="A0A918EAD7"/>
<gene>
    <name evidence="2" type="ORF">GCM10012278_83120</name>
</gene>
<evidence type="ECO:0000256" key="1">
    <source>
        <dbReference type="SAM" id="Phobius"/>
    </source>
</evidence>
<organism evidence="2 3">
    <name type="scientific">Nonomuraea glycinis</name>
    <dbReference type="NCBI Taxonomy" id="2047744"/>
    <lineage>
        <taxon>Bacteria</taxon>
        <taxon>Bacillati</taxon>
        <taxon>Actinomycetota</taxon>
        <taxon>Actinomycetes</taxon>
        <taxon>Streptosporangiales</taxon>
        <taxon>Streptosporangiaceae</taxon>
        <taxon>Nonomuraea</taxon>
    </lineage>
</organism>
<dbReference type="Proteomes" id="UP000660745">
    <property type="component" value="Unassembled WGS sequence"/>
</dbReference>
<dbReference type="EMBL" id="BMNK01000022">
    <property type="protein sequence ID" value="GGP17004.1"/>
    <property type="molecule type" value="Genomic_DNA"/>
</dbReference>
<dbReference type="RefSeq" id="WP_189144269.1">
    <property type="nucleotide sequence ID" value="NZ_BMNK01000022.1"/>
</dbReference>
<keyword evidence="1" id="KW-1133">Transmembrane helix</keyword>
<keyword evidence="1" id="KW-0472">Membrane</keyword>
<reference evidence="2" key="2">
    <citation type="submission" date="2020-09" db="EMBL/GenBank/DDBJ databases">
        <authorList>
            <person name="Sun Q."/>
            <person name="Zhou Y."/>
        </authorList>
    </citation>
    <scope>NUCLEOTIDE SEQUENCE</scope>
    <source>
        <strain evidence="2">CGMCC 4.7430</strain>
    </source>
</reference>
<evidence type="ECO:0000313" key="2">
    <source>
        <dbReference type="EMBL" id="GGP17004.1"/>
    </source>
</evidence>
<name>A0A918EAD7_9ACTN</name>
<keyword evidence="1" id="KW-0812">Transmembrane</keyword>
<protein>
    <recommendedName>
        <fullName evidence="4">Integral membrane protein</fullName>
    </recommendedName>
</protein>
<evidence type="ECO:0008006" key="4">
    <source>
        <dbReference type="Google" id="ProtNLM"/>
    </source>
</evidence>
<keyword evidence="3" id="KW-1185">Reference proteome</keyword>
<proteinExistence type="predicted"/>
<evidence type="ECO:0000313" key="3">
    <source>
        <dbReference type="Proteomes" id="UP000660745"/>
    </source>
</evidence>
<accession>A0A918EAD7</accession>
<comment type="caution">
    <text evidence="2">The sequence shown here is derived from an EMBL/GenBank/DDBJ whole genome shotgun (WGS) entry which is preliminary data.</text>
</comment>
<feature type="transmembrane region" description="Helical" evidence="1">
    <location>
        <begin position="37"/>
        <end position="58"/>
    </location>
</feature>
<reference evidence="2" key="1">
    <citation type="journal article" date="2014" name="Int. J. Syst. Evol. Microbiol.">
        <title>Complete genome sequence of Corynebacterium casei LMG S-19264T (=DSM 44701T), isolated from a smear-ripened cheese.</title>
        <authorList>
            <consortium name="US DOE Joint Genome Institute (JGI-PGF)"/>
            <person name="Walter F."/>
            <person name="Albersmeier A."/>
            <person name="Kalinowski J."/>
            <person name="Ruckert C."/>
        </authorList>
    </citation>
    <scope>NUCLEOTIDE SEQUENCE</scope>
    <source>
        <strain evidence="2">CGMCC 4.7430</strain>
    </source>
</reference>
<sequence length="70" mass="6974">MRAWILIAVGVLLAAAGVLWTLQGLGAVGGSVMSGDTTWAVIGPIVVIVALALVFIGVRGLRGSSKASGE</sequence>